<dbReference type="InterPro" id="IPR000515">
    <property type="entry name" value="MetI-like"/>
</dbReference>
<evidence type="ECO:0000313" key="10">
    <source>
        <dbReference type="EMBL" id="NIA67376.1"/>
    </source>
</evidence>
<dbReference type="PANTHER" id="PTHR42929">
    <property type="entry name" value="INNER MEMBRANE ABC TRANSPORTER PERMEASE PROTEIN YDCU-RELATED-RELATED"/>
    <property type="match status" value="1"/>
</dbReference>
<dbReference type="Pfam" id="PF00528">
    <property type="entry name" value="BPD_transp_1"/>
    <property type="match status" value="1"/>
</dbReference>
<keyword evidence="6 8" id="KW-1133">Transmembrane helix</keyword>
<sequence>MTTFFRRNGIIISTYLLGAVFLWVAIMIVLPQAYMLDFSFRFNLPPAKIGGPEDVYTLKNYRYLLFGRPGDEEMFNWLHLTVFLRTIIASIFVTLINFIICYPIAYYVAQVAKGGHARAMILMLILPFWVNEILRAFAFRILFGTSGVINAILQTLGIIDQPIDFIRADVALYAGLSYAYILLMVFPLYNAIESLDHNQVEAARDLGSPWWRIHWRVVMPHAKPGIASGCTLVFMLSAGALAAPQILGGPSSFWFTQIIYRWFNTGGNWPQGAAYAIVLLLACLVFVLAVMRIFKVSLGEIAK</sequence>
<keyword evidence="11" id="KW-1185">Reference proteome</keyword>
<comment type="subcellular location">
    <subcellularLocation>
        <location evidence="1 8">Cell membrane</location>
        <topology evidence="1 8">Multi-pass membrane protein</topology>
    </subcellularLocation>
</comment>
<feature type="domain" description="ABC transmembrane type-1" evidence="9">
    <location>
        <begin position="83"/>
        <end position="290"/>
    </location>
</feature>
<evidence type="ECO:0000259" key="9">
    <source>
        <dbReference type="PROSITE" id="PS50928"/>
    </source>
</evidence>
<proteinExistence type="inferred from homology"/>
<dbReference type="CDD" id="cd06261">
    <property type="entry name" value="TM_PBP2"/>
    <property type="match status" value="1"/>
</dbReference>
<organism evidence="10 11">
    <name type="scientific">Pelagibius litoralis</name>
    <dbReference type="NCBI Taxonomy" id="374515"/>
    <lineage>
        <taxon>Bacteria</taxon>
        <taxon>Pseudomonadati</taxon>
        <taxon>Pseudomonadota</taxon>
        <taxon>Alphaproteobacteria</taxon>
        <taxon>Rhodospirillales</taxon>
        <taxon>Rhodovibrionaceae</taxon>
        <taxon>Pelagibius</taxon>
    </lineage>
</organism>
<evidence type="ECO:0000256" key="7">
    <source>
        <dbReference type="ARBA" id="ARBA00023136"/>
    </source>
</evidence>
<gene>
    <name evidence="10" type="ORF">HBA54_02085</name>
</gene>
<evidence type="ECO:0000256" key="6">
    <source>
        <dbReference type="ARBA" id="ARBA00022989"/>
    </source>
</evidence>
<evidence type="ECO:0000256" key="8">
    <source>
        <dbReference type="RuleBase" id="RU363032"/>
    </source>
</evidence>
<keyword evidence="4" id="KW-1003">Cell membrane</keyword>
<feature type="transmembrane region" description="Helical" evidence="8">
    <location>
        <begin position="82"/>
        <end position="109"/>
    </location>
</feature>
<name>A0A967C4V6_9PROT</name>
<dbReference type="RefSeq" id="WP_167220816.1">
    <property type="nucleotide sequence ID" value="NZ_JAAQPH010000001.1"/>
</dbReference>
<dbReference type="SUPFAM" id="SSF161098">
    <property type="entry name" value="MetI-like"/>
    <property type="match status" value="1"/>
</dbReference>
<dbReference type="AlphaFoldDB" id="A0A967C4V6"/>
<evidence type="ECO:0000256" key="1">
    <source>
        <dbReference type="ARBA" id="ARBA00004651"/>
    </source>
</evidence>
<feature type="transmembrane region" description="Helical" evidence="8">
    <location>
        <begin position="272"/>
        <end position="294"/>
    </location>
</feature>
<comment type="similarity">
    <text evidence="2">Belongs to the binding-protein-dependent transport system permease family. CysTW subfamily.</text>
</comment>
<feature type="transmembrane region" description="Helical" evidence="8">
    <location>
        <begin position="12"/>
        <end position="34"/>
    </location>
</feature>
<dbReference type="Proteomes" id="UP000761264">
    <property type="component" value="Unassembled WGS sequence"/>
</dbReference>
<dbReference type="Gene3D" id="1.10.3720.10">
    <property type="entry name" value="MetI-like"/>
    <property type="match status" value="1"/>
</dbReference>
<evidence type="ECO:0000256" key="5">
    <source>
        <dbReference type="ARBA" id="ARBA00022692"/>
    </source>
</evidence>
<reference evidence="10" key="1">
    <citation type="submission" date="2020-03" db="EMBL/GenBank/DDBJ databases">
        <title>Genome of Pelagibius litoralis DSM 21314T.</title>
        <authorList>
            <person name="Wang G."/>
        </authorList>
    </citation>
    <scope>NUCLEOTIDE SEQUENCE</scope>
    <source>
        <strain evidence="10">DSM 21314</strain>
    </source>
</reference>
<accession>A0A967C4V6</accession>
<dbReference type="EMBL" id="JAAQPH010000001">
    <property type="protein sequence ID" value="NIA67376.1"/>
    <property type="molecule type" value="Genomic_DNA"/>
</dbReference>
<dbReference type="GO" id="GO:0005886">
    <property type="term" value="C:plasma membrane"/>
    <property type="evidence" value="ECO:0007669"/>
    <property type="project" value="UniProtKB-SubCell"/>
</dbReference>
<protein>
    <submittedName>
        <fullName evidence="10">ABC transporter permease</fullName>
    </submittedName>
</protein>
<dbReference type="InterPro" id="IPR035906">
    <property type="entry name" value="MetI-like_sf"/>
</dbReference>
<evidence type="ECO:0000256" key="2">
    <source>
        <dbReference type="ARBA" id="ARBA00007069"/>
    </source>
</evidence>
<keyword evidence="7 8" id="KW-0472">Membrane</keyword>
<evidence type="ECO:0000256" key="4">
    <source>
        <dbReference type="ARBA" id="ARBA00022475"/>
    </source>
</evidence>
<dbReference type="PROSITE" id="PS50928">
    <property type="entry name" value="ABC_TM1"/>
    <property type="match status" value="1"/>
</dbReference>
<feature type="transmembrane region" description="Helical" evidence="8">
    <location>
        <begin position="170"/>
        <end position="189"/>
    </location>
</feature>
<evidence type="ECO:0000256" key="3">
    <source>
        <dbReference type="ARBA" id="ARBA00022448"/>
    </source>
</evidence>
<dbReference type="PANTHER" id="PTHR42929:SF1">
    <property type="entry name" value="INNER MEMBRANE ABC TRANSPORTER PERMEASE PROTEIN YDCU-RELATED"/>
    <property type="match status" value="1"/>
</dbReference>
<feature type="transmembrane region" description="Helical" evidence="8">
    <location>
        <begin position="226"/>
        <end position="247"/>
    </location>
</feature>
<keyword evidence="3 8" id="KW-0813">Transport</keyword>
<evidence type="ECO:0000313" key="11">
    <source>
        <dbReference type="Proteomes" id="UP000761264"/>
    </source>
</evidence>
<dbReference type="GO" id="GO:0055085">
    <property type="term" value="P:transmembrane transport"/>
    <property type="evidence" value="ECO:0007669"/>
    <property type="project" value="InterPro"/>
</dbReference>
<feature type="transmembrane region" description="Helical" evidence="8">
    <location>
        <begin position="121"/>
        <end position="143"/>
    </location>
</feature>
<keyword evidence="5 8" id="KW-0812">Transmembrane</keyword>
<comment type="caution">
    <text evidence="10">The sequence shown here is derived from an EMBL/GenBank/DDBJ whole genome shotgun (WGS) entry which is preliminary data.</text>
</comment>